<dbReference type="EMBL" id="OZ034814">
    <property type="protein sequence ID" value="CAL1361475.1"/>
    <property type="molecule type" value="Genomic_DNA"/>
</dbReference>
<dbReference type="AlphaFoldDB" id="A0AAV2D030"/>
<organism evidence="1 2">
    <name type="scientific">Linum trigynum</name>
    <dbReference type="NCBI Taxonomy" id="586398"/>
    <lineage>
        <taxon>Eukaryota</taxon>
        <taxon>Viridiplantae</taxon>
        <taxon>Streptophyta</taxon>
        <taxon>Embryophyta</taxon>
        <taxon>Tracheophyta</taxon>
        <taxon>Spermatophyta</taxon>
        <taxon>Magnoliopsida</taxon>
        <taxon>eudicotyledons</taxon>
        <taxon>Gunneridae</taxon>
        <taxon>Pentapetalae</taxon>
        <taxon>rosids</taxon>
        <taxon>fabids</taxon>
        <taxon>Malpighiales</taxon>
        <taxon>Linaceae</taxon>
        <taxon>Linum</taxon>
    </lineage>
</organism>
<accession>A0AAV2D030</accession>
<name>A0AAV2D030_9ROSI</name>
<sequence length="101" mass="11255">MLGLEDIAFFPLKSIRAHFVFFKPPTTLDLYLICSVEQPGDCDSYRPRCSGLDLDLASQARLCCFPPSLHCYGRHFCSRSTSLLPARPPSSSIPAVSSFRQ</sequence>
<evidence type="ECO:0000313" key="2">
    <source>
        <dbReference type="Proteomes" id="UP001497516"/>
    </source>
</evidence>
<proteinExistence type="predicted"/>
<protein>
    <submittedName>
        <fullName evidence="1">Uncharacterized protein</fullName>
    </submittedName>
</protein>
<dbReference type="Proteomes" id="UP001497516">
    <property type="component" value="Chromosome 10"/>
</dbReference>
<gene>
    <name evidence="1" type="ORF">LTRI10_LOCUS8849</name>
</gene>
<keyword evidence="2" id="KW-1185">Reference proteome</keyword>
<evidence type="ECO:0000313" key="1">
    <source>
        <dbReference type="EMBL" id="CAL1361475.1"/>
    </source>
</evidence>
<reference evidence="1 2" key="1">
    <citation type="submission" date="2024-04" db="EMBL/GenBank/DDBJ databases">
        <authorList>
            <person name="Fracassetti M."/>
        </authorList>
    </citation>
    <scope>NUCLEOTIDE SEQUENCE [LARGE SCALE GENOMIC DNA]</scope>
</reference>